<dbReference type="AlphaFoldDB" id="A0A3A8ER70"/>
<evidence type="ECO:0000313" key="8">
    <source>
        <dbReference type="Proteomes" id="UP000280405"/>
    </source>
</evidence>
<dbReference type="CDD" id="cd02440">
    <property type="entry name" value="AdoMet_MTases"/>
    <property type="match status" value="1"/>
</dbReference>
<dbReference type="GO" id="GO:0006629">
    <property type="term" value="P:lipid metabolic process"/>
    <property type="evidence" value="ECO:0007669"/>
    <property type="project" value="UniProtKB-KW"/>
</dbReference>
<evidence type="ECO:0000256" key="4">
    <source>
        <dbReference type="ARBA" id="ARBA00022691"/>
    </source>
</evidence>
<evidence type="ECO:0000259" key="6">
    <source>
        <dbReference type="Pfam" id="PF13649"/>
    </source>
</evidence>
<dbReference type="InterPro" id="IPR029063">
    <property type="entry name" value="SAM-dependent_MTases_sf"/>
</dbReference>
<dbReference type="InterPro" id="IPR041698">
    <property type="entry name" value="Methyltransf_25"/>
</dbReference>
<keyword evidence="5" id="KW-0443">Lipid metabolism</keyword>
<evidence type="ECO:0000256" key="3">
    <source>
        <dbReference type="ARBA" id="ARBA00022679"/>
    </source>
</evidence>
<evidence type="ECO:0000256" key="5">
    <source>
        <dbReference type="ARBA" id="ARBA00023098"/>
    </source>
</evidence>
<dbReference type="RefSeq" id="WP_120384808.1">
    <property type="nucleotide sequence ID" value="NZ_RAXT01000037.1"/>
</dbReference>
<dbReference type="EMBL" id="RAXT01000037">
    <property type="protein sequence ID" value="RKG36698.1"/>
    <property type="molecule type" value="Genomic_DNA"/>
</dbReference>
<name>A0A3A8ER70_9GAMM</name>
<dbReference type="Gene3D" id="3.40.50.150">
    <property type="entry name" value="Vaccinia Virus protein VP39"/>
    <property type="match status" value="1"/>
</dbReference>
<dbReference type="GO" id="GO:0032259">
    <property type="term" value="P:methylation"/>
    <property type="evidence" value="ECO:0007669"/>
    <property type="project" value="UniProtKB-KW"/>
</dbReference>
<dbReference type="InterPro" id="IPR050723">
    <property type="entry name" value="CFA/CMAS"/>
</dbReference>
<dbReference type="Pfam" id="PF13649">
    <property type="entry name" value="Methyltransf_25"/>
    <property type="match status" value="1"/>
</dbReference>
<keyword evidence="4" id="KW-0949">S-adenosyl-L-methionine</keyword>
<comment type="caution">
    <text evidence="7">The sequence shown here is derived from an EMBL/GenBank/DDBJ whole genome shotgun (WGS) entry which is preliminary data.</text>
</comment>
<evidence type="ECO:0000256" key="1">
    <source>
        <dbReference type="ARBA" id="ARBA00010815"/>
    </source>
</evidence>
<organism evidence="7 8">
    <name type="scientific">Acinetobacter rongchengensis</name>
    <dbReference type="NCBI Taxonomy" id="2419601"/>
    <lineage>
        <taxon>Bacteria</taxon>
        <taxon>Pseudomonadati</taxon>
        <taxon>Pseudomonadota</taxon>
        <taxon>Gammaproteobacteria</taxon>
        <taxon>Moraxellales</taxon>
        <taxon>Moraxellaceae</taxon>
        <taxon>Acinetobacter</taxon>
    </lineage>
</organism>
<accession>A0A3A8ER70</accession>
<reference evidence="7 8" key="1">
    <citation type="submission" date="2018-09" db="EMBL/GenBank/DDBJ databases">
        <title>The draft genome of Acinetobacter spp. strains.</title>
        <authorList>
            <person name="Qin J."/>
            <person name="Feng Y."/>
            <person name="Zong Z."/>
        </authorList>
    </citation>
    <scope>NUCLEOTIDE SEQUENCE [LARGE SCALE GENOMIC DNA]</scope>
    <source>
        <strain evidence="7 8">WCHAc060115</strain>
    </source>
</reference>
<evidence type="ECO:0000256" key="2">
    <source>
        <dbReference type="ARBA" id="ARBA00022603"/>
    </source>
</evidence>
<comment type="similarity">
    <text evidence="1">Belongs to the CFA/CMAS family.</text>
</comment>
<sequence>MKKWSQVILNKLPQHKYAINAKLLGDDSECAWTNLGYWDDASSSYSFACQQLAEHLAQAVQLQPKDRILDLGCGQGASLKYWLEHYKIHDLEAVELQQNCVNKIQKHLQLNAIHCQSFLDLSQIPFNNRFDVVMCIDAAYHSDLNLFLNSANSVLKHKGRLGFHYLMLSDQVLSSKQKIKYIGLLKAADVTFKHLKKQEHIQQLIQQQGFDTVQIHDISEQVLLGFSDYISKQSLHVQQRGMDHFKIQMTAKLCRTLFKDGVIKYVQISAQKK</sequence>
<dbReference type="OrthoDB" id="6710536at2"/>
<gene>
    <name evidence="7" type="ORF">D7V20_13860</name>
</gene>
<keyword evidence="8" id="KW-1185">Reference proteome</keyword>
<keyword evidence="2 7" id="KW-0489">Methyltransferase</keyword>
<proteinExistence type="inferred from homology"/>
<dbReference type="PANTHER" id="PTHR43667:SF1">
    <property type="entry name" value="CYCLOPROPANE-FATTY-ACYL-PHOSPHOLIPID SYNTHASE"/>
    <property type="match status" value="1"/>
</dbReference>
<evidence type="ECO:0000313" key="7">
    <source>
        <dbReference type="EMBL" id="RKG36698.1"/>
    </source>
</evidence>
<protein>
    <submittedName>
        <fullName evidence="7">Methyltransferase domain-containing protein</fullName>
    </submittedName>
</protein>
<dbReference type="GO" id="GO:0008168">
    <property type="term" value="F:methyltransferase activity"/>
    <property type="evidence" value="ECO:0007669"/>
    <property type="project" value="UniProtKB-KW"/>
</dbReference>
<dbReference type="PANTHER" id="PTHR43667">
    <property type="entry name" value="CYCLOPROPANE-FATTY-ACYL-PHOSPHOLIPID SYNTHASE"/>
    <property type="match status" value="1"/>
</dbReference>
<keyword evidence="3 7" id="KW-0808">Transferase</keyword>
<dbReference type="Proteomes" id="UP000280405">
    <property type="component" value="Unassembled WGS sequence"/>
</dbReference>
<dbReference type="SUPFAM" id="SSF53335">
    <property type="entry name" value="S-adenosyl-L-methionine-dependent methyltransferases"/>
    <property type="match status" value="1"/>
</dbReference>
<feature type="domain" description="Methyltransferase" evidence="6">
    <location>
        <begin position="68"/>
        <end position="159"/>
    </location>
</feature>